<sequence length="124" mass="14357">MAEDFNNISESSFQALSKAGEPAEHPTTHFCTEWMRRLFGTCMGCVYPCCPYSTVFRQFERQYNLPPINDFTSCPECCCVDYMIMRAAQEARHREGLEQLPRHRLPVVESMSEQNQDTSVYAQK</sequence>
<proteinExistence type="predicted"/>
<dbReference type="EMBL" id="HBKR01037679">
    <property type="protein sequence ID" value="CAE2336989.1"/>
    <property type="molecule type" value="Transcribed_RNA"/>
</dbReference>
<dbReference type="AlphaFoldDB" id="A0A7S4UCL2"/>
<name>A0A7S4UCL2_9EUKA</name>
<reference evidence="1" key="1">
    <citation type="submission" date="2021-01" db="EMBL/GenBank/DDBJ databases">
        <authorList>
            <person name="Corre E."/>
            <person name="Pelletier E."/>
            <person name="Niang G."/>
            <person name="Scheremetjew M."/>
            <person name="Finn R."/>
            <person name="Kale V."/>
            <person name="Holt S."/>
            <person name="Cochrane G."/>
            <person name="Meng A."/>
            <person name="Brown T."/>
            <person name="Cohen L."/>
        </authorList>
    </citation>
    <scope>NUCLEOTIDE SEQUENCE</scope>
    <source>
        <strain evidence="1">SoJaBio B1-5/56/2</strain>
    </source>
</reference>
<gene>
    <name evidence="1" type="ORF">NAES01612_LOCUS24595</name>
</gene>
<protein>
    <submittedName>
        <fullName evidence="1">Uncharacterized protein</fullName>
    </submittedName>
</protein>
<evidence type="ECO:0000313" key="1">
    <source>
        <dbReference type="EMBL" id="CAE2336989.1"/>
    </source>
</evidence>
<organism evidence="1">
    <name type="scientific">Paramoeba aestuarina</name>
    <dbReference type="NCBI Taxonomy" id="180227"/>
    <lineage>
        <taxon>Eukaryota</taxon>
        <taxon>Amoebozoa</taxon>
        <taxon>Discosea</taxon>
        <taxon>Flabellinia</taxon>
        <taxon>Dactylopodida</taxon>
        <taxon>Paramoebidae</taxon>
        <taxon>Paramoeba</taxon>
    </lineage>
</organism>
<accession>A0A7S4UCL2</accession>